<dbReference type="EMBL" id="JAQOWY010000293">
    <property type="protein sequence ID" value="KAK1844902.1"/>
    <property type="molecule type" value="Genomic_DNA"/>
</dbReference>
<protein>
    <submittedName>
        <fullName evidence="1">Secreted protein</fullName>
    </submittedName>
</protein>
<dbReference type="Proteomes" id="UP001243330">
    <property type="component" value="Unassembled WGS sequence"/>
</dbReference>
<accession>A0AAD9AC55</accession>
<reference evidence="1" key="1">
    <citation type="submission" date="2023-01" db="EMBL/GenBank/DDBJ databases">
        <title>Colletotrichum chrysophilum M932 genome sequence.</title>
        <authorList>
            <person name="Baroncelli R."/>
        </authorList>
    </citation>
    <scope>NUCLEOTIDE SEQUENCE</scope>
    <source>
        <strain evidence="1">M932</strain>
    </source>
</reference>
<evidence type="ECO:0000313" key="2">
    <source>
        <dbReference type="Proteomes" id="UP001243330"/>
    </source>
</evidence>
<proteinExistence type="predicted"/>
<keyword evidence="2" id="KW-1185">Reference proteome</keyword>
<gene>
    <name evidence="1" type="ORF">CCHR01_12465</name>
</gene>
<sequence>MSIDVISRPFADALLKGGEPGEAAVRSSLLFLNIVGWDTFLRNVQVNEILTPDSRKVFRCKHDGQDWAESIAFADVDFNEPNFIHVRYWANFVAHAQIESHSFAYDYPEHFLLWTRFDQACAVLDNFLHGVVSDAGNIDEILACANILIVRCDESLSLGTSDSSYGLIPVWSRFKPVITHPTYRALAELLRAAVLLIELVNTITHPVKASHSTSMSIPADVLVHKPESRDFLGFIGSGYAMNLLLAGRTDEFVLFLCAHHYYIHNRGNWIASEVFYTTGAGGLFCWPAAFGMPLIMRAALVLEHPDDDVCYLARVLPRAWVATGDKVSVRGAPTRWERSFGGPRQVARSGWRKP</sequence>
<name>A0AAD9AC55_9PEZI</name>
<comment type="caution">
    <text evidence="1">The sequence shown here is derived from an EMBL/GenBank/DDBJ whole genome shotgun (WGS) entry which is preliminary data.</text>
</comment>
<organism evidence="1 2">
    <name type="scientific">Colletotrichum chrysophilum</name>
    <dbReference type="NCBI Taxonomy" id="1836956"/>
    <lineage>
        <taxon>Eukaryota</taxon>
        <taxon>Fungi</taxon>
        <taxon>Dikarya</taxon>
        <taxon>Ascomycota</taxon>
        <taxon>Pezizomycotina</taxon>
        <taxon>Sordariomycetes</taxon>
        <taxon>Hypocreomycetidae</taxon>
        <taxon>Glomerellales</taxon>
        <taxon>Glomerellaceae</taxon>
        <taxon>Colletotrichum</taxon>
        <taxon>Colletotrichum gloeosporioides species complex</taxon>
    </lineage>
</organism>
<evidence type="ECO:0000313" key="1">
    <source>
        <dbReference type="EMBL" id="KAK1844902.1"/>
    </source>
</evidence>
<dbReference type="AlphaFoldDB" id="A0AAD9AC55"/>